<dbReference type="InParanoid" id="A0A2G5EAG8"/>
<sequence length="363" mass="41183">MNMKEGVGENSYAKNSSYQKSILSRAKPFIEETIVELYNRTSPQCLTIADLGCSSGPNSLFVISELLKAISVVYQKLGRRSPPEFQVFLNDLPENDFNTIFKSIPYFFKKFSSENGQEVGPSFVAGVPGSFYNRLFPTKTLNFVHSFYAVHWLSQVPQGIENNKGNVYLARTSPSNVYKAYAEQFNRDFSVFLSLRSIEMVIGGCMVITIKGRRSLNLPSKDIRYFWEVFSKTLSDMVSEGLIEEAKLDSFNLPFYTPCTEEVQTIIQSEGSFDLNRVETFDVDWDTSEDYVNREFVCDKIKSGKFVANMARAVVEPIFVSHFGDSTIEDLFCRYAKDVGEILAKERPMTTTLVICMTKNETS</sequence>
<dbReference type="GO" id="GO:0008168">
    <property type="term" value="F:methyltransferase activity"/>
    <property type="evidence" value="ECO:0007669"/>
    <property type="project" value="InterPro"/>
</dbReference>
<dbReference type="GO" id="GO:0046872">
    <property type="term" value="F:metal ion binding"/>
    <property type="evidence" value="ECO:0007669"/>
    <property type="project" value="UniProtKB-KW"/>
</dbReference>
<evidence type="ECO:0000313" key="4">
    <source>
        <dbReference type="Proteomes" id="UP000230069"/>
    </source>
</evidence>
<reference evidence="3 4" key="1">
    <citation type="submission" date="2017-09" db="EMBL/GenBank/DDBJ databases">
        <title>WGS assembly of Aquilegia coerulea Goldsmith.</title>
        <authorList>
            <person name="Hodges S."/>
            <person name="Kramer E."/>
            <person name="Nordborg M."/>
            <person name="Tomkins J."/>
            <person name="Borevitz J."/>
            <person name="Derieg N."/>
            <person name="Yan J."/>
            <person name="Mihaltcheva S."/>
            <person name="Hayes R.D."/>
            <person name="Rokhsar D."/>
        </authorList>
    </citation>
    <scope>NUCLEOTIDE SEQUENCE [LARGE SCALE GENOMIC DNA]</scope>
    <source>
        <strain evidence="4">cv. Goldsmith</strain>
    </source>
</reference>
<dbReference type="AlphaFoldDB" id="A0A2G5EAG8"/>
<dbReference type="FunCoup" id="A0A2G5EAG8">
    <property type="interactions" value="90"/>
</dbReference>
<dbReference type="OrthoDB" id="1523883at2759"/>
<dbReference type="SUPFAM" id="SSF53335">
    <property type="entry name" value="S-adenosyl-L-methionine-dependent methyltransferases"/>
    <property type="match status" value="1"/>
</dbReference>
<keyword evidence="4" id="KW-1185">Reference proteome</keyword>
<gene>
    <name evidence="3" type="ORF">AQUCO_01000548v1</name>
</gene>
<organism evidence="3 4">
    <name type="scientific">Aquilegia coerulea</name>
    <name type="common">Rocky mountain columbine</name>
    <dbReference type="NCBI Taxonomy" id="218851"/>
    <lineage>
        <taxon>Eukaryota</taxon>
        <taxon>Viridiplantae</taxon>
        <taxon>Streptophyta</taxon>
        <taxon>Embryophyta</taxon>
        <taxon>Tracheophyta</taxon>
        <taxon>Spermatophyta</taxon>
        <taxon>Magnoliopsida</taxon>
        <taxon>Ranunculales</taxon>
        <taxon>Ranunculaceae</taxon>
        <taxon>Thalictroideae</taxon>
        <taxon>Aquilegia</taxon>
    </lineage>
</organism>
<evidence type="ECO:0000313" key="3">
    <source>
        <dbReference type="EMBL" id="PIA52749.1"/>
    </source>
</evidence>
<dbReference type="Proteomes" id="UP000230069">
    <property type="component" value="Unassembled WGS sequence"/>
</dbReference>
<protein>
    <submittedName>
        <fullName evidence="3">Uncharacterized protein</fullName>
    </submittedName>
</protein>
<proteinExistence type="predicted"/>
<keyword evidence="2" id="KW-0460">Magnesium</keyword>
<evidence type="ECO:0000256" key="1">
    <source>
        <dbReference type="ARBA" id="ARBA00022723"/>
    </source>
</evidence>
<dbReference type="Pfam" id="PF03492">
    <property type="entry name" value="Methyltransf_7"/>
    <property type="match status" value="1"/>
</dbReference>
<dbReference type="Gene3D" id="1.10.1200.270">
    <property type="entry name" value="Methyltransferase, alpha-helical capping domain"/>
    <property type="match status" value="1"/>
</dbReference>
<dbReference type="InterPro" id="IPR005299">
    <property type="entry name" value="MeTrfase_7"/>
</dbReference>
<keyword evidence="1" id="KW-0479">Metal-binding</keyword>
<dbReference type="InterPro" id="IPR029063">
    <property type="entry name" value="SAM-dependent_MTases_sf"/>
</dbReference>
<name>A0A2G5EAG8_AQUCA</name>
<dbReference type="InterPro" id="IPR042086">
    <property type="entry name" value="MeTrfase_capping"/>
</dbReference>
<dbReference type="PANTHER" id="PTHR31009">
    <property type="entry name" value="S-ADENOSYL-L-METHIONINE:CARBOXYL METHYLTRANSFERASE FAMILY PROTEIN"/>
    <property type="match status" value="1"/>
</dbReference>
<evidence type="ECO:0000256" key="2">
    <source>
        <dbReference type="ARBA" id="ARBA00022842"/>
    </source>
</evidence>
<dbReference type="Gene3D" id="3.40.50.150">
    <property type="entry name" value="Vaccinia Virus protein VP39"/>
    <property type="match status" value="1"/>
</dbReference>
<accession>A0A2G5EAG8</accession>
<dbReference type="EMBL" id="KZ305027">
    <property type="protein sequence ID" value="PIA52749.1"/>
    <property type="molecule type" value="Genomic_DNA"/>
</dbReference>